<comment type="caution">
    <text evidence="2">The sequence shown here is derived from an EMBL/GenBank/DDBJ whole genome shotgun (WGS) entry which is preliminary data.</text>
</comment>
<dbReference type="InterPro" id="IPR006311">
    <property type="entry name" value="TAT_signal"/>
</dbReference>
<dbReference type="Proteomes" id="UP000253061">
    <property type="component" value="Unassembled WGS sequence"/>
</dbReference>
<dbReference type="InterPro" id="IPR038404">
    <property type="entry name" value="TRAP_DctP_sf"/>
</dbReference>
<dbReference type="Pfam" id="PF03480">
    <property type="entry name" value="DctP"/>
    <property type="match status" value="1"/>
</dbReference>
<proteinExistence type="predicted"/>
<dbReference type="InterPro" id="IPR018389">
    <property type="entry name" value="DctP_fam"/>
</dbReference>
<gene>
    <name evidence="2" type="ORF">TH6_11445</name>
</gene>
<dbReference type="EMBL" id="JPWB01000004">
    <property type="protein sequence ID" value="RCK22273.1"/>
    <property type="molecule type" value="Genomic_DNA"/>
</dbReference>
<protein>
    <submittedName>
        <fullName evidence="2">C4-dicarboxylate ABC transporter substrate-binding protein</fullName>
    </submittedName>
</protein>
<dbReference type="RefSeq" id="WP_062955851.1">
    <property type="nucleotide sequence ID" value="NZ_JPWB01000004.1"/>
</dbReference>
<organism evidence="2 3">
    <name type="scientific">Thalassospira profundimaris</name>
    <dbReference type="NCBI Taxonomy" id="502049"/>
    <lineage>
        <taxon>Bacteria</taxon>
        <taxon>Pseudomonadati</taxon>
        <taxon>Pseudomonadota</taxon>
        <taxon>Alphaproteobacteria</taxon>
        <taxon>Rhodospirillales</taxon>
        <taxon>Thalassospiraceae</taxon>
        <taxon>Thalassospira</taxon>
    </lineage>
</organism>
<dbReference type="PANTHER" id="PTHR33376:SF15">
    <property type="entry name" value="BLL6794 PROTEIN"/>
    <property type="match status" value="1"/>
</dbReference>
<dbReference type="Gene3D" id="3.40.190.170">
    <property type="entry name" value="Bacterial extracellular solute-binding protein, family 7"/>
    <property type="match status" value="1"/>
</dbReference>
<dbReference type="PANTHER" id="PTHR33376">
    <property type="match status" value="1"/>
</dbReference>
<sequence length="350" mass="38236">MSGFSVNRRQMLGIMGGALAAPAIIGKARAAEVTLRLHHMLPPVAPMHKAFFEPWAKTIREQSDGRIDIQIFPAMQLGGKPPQLADQVANNVVDIAWTLTVYTPGRYPVSETLSLPFMVTTAEATSVAMHKFMDEFGQDEYRGMKPLAFHVHAGGKFHMRDQPIQSQADLDGLQIRAPNQSVGKALSILGAEPVFFPVTEMAVGLANGVIDGTCLPYEVVPAFKLHELTSVHCAPAEGGRGLYANSFGLLMAGNAYDRMPDDLKAVIDANSGIELSRQIGKQFDSFESVGYKMCADRGNQFVEIPKDEVQRWQTATQPVIDDWIETLNDAGHDGKAMIDRLNQLIDAETA</sequence>
<name>A0A367VAU0_9PROT</name>
<evidence type="ECO:0000313" key="2">
    <source>
        <dbReference type="EMBL" id="RCK22273.1"/>
    </source>
</evidence>
<accession>A0A367VAU0</accession>
<reference evidence="2 3" key="1">
    <citation type="submission" date="2014-07" db="EMBL/GenBank/DDBJ databases">
        <title>Draft genome sequence of Thalassospira profundimaris R8-17.</title>
        <authorList>
            <person name="Lai Q."/>
            <person name="Shao Z."/>
        </authorList>
    </citation>
    <scope>NUCLEOTIDE SEQUENCE [LARGE SCALE GENOMIC DNA]</scope>
    <source>
        <strain evidence="2 3">R8-17</strain>
    </source>
</reference>
<dbReference type="PROSITE" id="PS51318">
    <property type="entry name" value="TAT"/>
    <property type="match status" value="1"/>
</dbReference>
<dbReference type="GO" id="GO:0055085">
    <property type="term" value="P:transmembrane transport"/>
    <property type="evidence" value="ECO:0007669"/>
    <property type="project" value="InterPro"/>
</dbReference>
<evidence type="ECO:0000313" key="3">
    <source>
        <dbReference type="Proteomes" id="UP000253061"/>
    </source>
</evidence>
<keyword evidence="1" id="KW-0732">Signal</keyword>
<dbReference type="CDD" id="cd13665">
    <property type="entry name" value="PBP2_TRAP_Dctp3_4"/>
    <property type="match status" value="1"/>
</dbReference>
<dbReference type="NCBIfam" id="NF037995">
    <property type="entry name" value="TRAP_S1"/>
    <property type="match status" value="1"/>
</dbReference>
<evidence type="ECO:0000256" key="1">
    <source>
        <dbReference type="ARBA" id="ARBA00022729"/>
    </source>
</evidence>
<dbReference type="AlphaFoldDB" id="A0A367VAU0"/>